<keyword evidence="6 11" id="KW-0812">Transmembrane</keyword>
<comment type="similarity">
    <text evidence="3">Belongs to the TVP38/TMEM64 family.</text>
</comment>
<evidence type="ECO:0000256" key="11">
    <source>
        <dbReference type="SAM" id="Phobius"/>
    </source>
</evidence>
<feature type="transmembrane region" description="Helical" evidence="11">
    <location>
        <begin position="26"/>
        <end position="43"/>
    </location>
</feature>
<dbReference type="GO" id="GO:0000139">
    <property type="term" value="C:Golgi membrane"/>
    <property type="evidence" value="ECO:0007669"/>
    <property type="project" value="UniProtKB-SubCell"/>
</dbReference>
<comment type="subcellular location">
    <subcellularLocation>
        <location evidence="2">Golgi apparatus membrane</location>
        <topology evidence="2">Multi-pass membrane protein</topology>
    </subcellularLocation>
</comment>
<keyword evidence="8" id="KW-0333">Golgi apparatus</keyword>
<sequence length="387" mass="41991">MDARALFVQTQLGMPTRAELTSRKALRSYGVVLLIVVLLTFTLGFGKTDVNDVVLQLDGFSKAIQSLGFIGYLTLAALVSLTSFPPLIGLNFAVFLCGYVFGFPYGFIPAYLGALGGAVGCFSIARQLLSKYRSRILERFSFSDALEQAIERGGMEIILLIRLAPYPHNVINTLFGITSMSLRQHVIASSLAFWKLVYPVYIGSALQTFVHGTTVIPAPTFVLTVGLVTTTVVFIYINIAAMNGITTAEATFQPASPPTKTEPPPMEQSPPQAAAYPESRTIQRSPSEARPLTEFVAIELNPPQPIPYPAPLSIQESPSETRPLRDFITIPQSSLQPVSHTEFVEITQQNSLQRDVPASSPSDSAATLPVRPMKAAGRSIGKRNLSI</sequence>
<feature type="compositionally biased region" description="Low complexity" evidence="10">
    <location>
        <begin position="357"/>
        <end position="366"/>
    </location>
</feature>
<evidence type="ECO:0000256" key="10">
    <source>
        <dbReference type="SAM" id="MobiDB-lite"/>
    </source>
</evidence>
<feature type="transmembrane region" description="Helical" evidence="11">
    <location>
        <begin position="186"/>
        <end position="210"/>
    </location>
</feature>
<dbReference type="AlphaFoldDB" id="A0A507CU52"/>
<evidence type="ECO:0000313" key="13">
    <source>
        <dbReference type="EMBL" id="TPX42635.1"/>
    </source>
</evidence>
<evidence type="ECO:0000259" key="12">
    <source>
        <dbReference type="Pfam" id="PF09335"/>
    </source>
</evidence>
<dbReference type="Pfam" id="PF09335">
    <property type="entry name" value="VTT_dom"/>
    <property type="match status" value="1"/>
</dbReference>
<evidence type="ECO:0000256" key="8">
    <source>
        <dbReference type="ARBA" id="ARBA00023034"/>
    </source>
</evidence>
<feature type="compositionally biased region" description="Pro residues" evidence="10">
    <location>
        <begin position="255"/>
        <end position="268"/>
    </location>
</feature>
<dbReference type="OrthoDB" id="166803at2759"/>
<protein>
    <recommendedName>
        <fullName evidence="4">Golgi apparatus membrane protein TVP38</fullName>
    </recommendedName>
    <alternativeName>
        <fullName evidence="5">Golgi apparatus membrane protein tvp38</fullName>
    </alternativeName>
</protein>
<dbReference type="Proteomes" id="UP000320475">
    <property type="component" value="Unassembled WGS sequence"/>
</dbReference>
<evidence type="ECO:0000256" key="2">
    <source>
        <dbReference type="ARBA" id="ARBA00004653"/>
    </source>
</evidence>
<organism evidence="13 14">
    <name type="scientific">Synchytrium endobioticum</name>
    <dbReference type="NCBI Taxonomy" id="286115"/>
    <lineage>
        <taxon>Eukaryota</taxon>
        <taxon>Fungi</taxon>
        <taxon>Fungi incertae sedis</taxon>
        <taxon>Chytridiomycota</taxon>
        <taxon>Chytridiomycota incertae sedis</taxon>
        <taxon>Chytridiomycetes</taxon>
        <taxon>Synchytriales</taxon>
        <taxon>Synchytriaceae</taxon>
        <taxon>Synchytrium</taxon>
    </lineage>
</organism>
<gene>
    <name evidence="13" type="ORF">SeLEV6574_g05497</name>
</gene>
<evidence type="ECO:0000256" key="9">
    <source>
        <dbReference type="ARBA" id="ARBA00023136"/>
    </source>
</evidence>
<dbReference type="VEuPathDB" id="FungiDB:SeMB42_g06413"/>
<dbReference type="PANTHER" id="PTHR47549">
    <property type="entry name" value="GOLGI APPARATUS MEMBRANE PROTEIN TVP38-RELATED"/>
    <property type="match status" value="1"/>
</dbReference>
<dbReference type="InterPro" id="IPR032816">
    <property type="entry name" value="VTT_dom"/>
</dbReference>
<reference evidence="13 14" key="1">
    <citation type="journal article" date="2019" name="Sci. Rep.">
        <title>Comparative genomics of chytrid fungi reveal insights into the obligate biotrophic and pathogenic lifestyle of Synchytrium endobioticum.</title>
        <authorList>
            <person name="van de Vossenberg B.T.L.H."/>
            <person name="Warris S."/>
            <person name="Nguyen H.D.T."/>
            <person name="van Gent-Pelzer M.P.E."/>
            <person name="Joly D.L."/>
            <person name="van de Geest H.C."/>
            <person name="Bonants P.J.M."/>
            <person name="Smith D.S."/>
            <person name="Levesque C.A."/>
            <person name="van der Lee T.A.J."/>
        </authorList>
    </citation>
    <scope>NUCLEOTIDE SEQUENCE [LARGE SCALE GENOMIC DNA]</scope>
    <source>
        <strain evidence="13 14">LEV6574</strain>
    </source>
</reference>
<proteinExistence type="inferred from homology"/>
<feature type="region of interest" description="Disordered" evidence="10">
    <location>
        <begin position="251"/>
        <end position="288"/>
    </location>
</feature>
<keyword evidence="7 11" id="KW-1133">Transmembrane helix</keyword>
<feature type="region of interest" description="Disordered" evidence="10">
    <location>
        <begin position="348"/>
        <end position="387"/>
    </location>
</feature>
<dbReference type="InterPro" id="IPR051076">
    <property type="entry name" value="Golgi_membrane_TVP38/TMEM64"/>
</dbReference>
<keyword evidence="9 11" id="KW-0472">Membrane</keyword>
<evidence type="ECO:0000256" key="4">
    <source>
        <dbReference type="ARBA" id="ARBA00013533"/>
    </source>
</evidence>
<evidence type="ECO:0000256" key="1">
    <source>
        <dbReference type="ARBA" id="ARBA00002978"/>
    </source>
</evidence>
<evidence type="ECO:0000256" key="5">
    <source>
        <dbReference type="ARBA" id="ARBA00020673"/>
    </source>
</evidence>
<comment type="caution">
    <text evidence="13">The sequence shown here is derived from an EMBL/GenBank/DDBJ whole genome shotgun (WGS) entry which is preliminary data.</text>
</comment>
<evidence type="ECO:0000313" key="14">
    <source>
        <dbReference type="Proteomes" id="UP000320475"/>
    </source>
</evidence>
<evidence type="ECO:0000256" key="3">
    <source>
        <dbReference type="ARBA" id="ARBA00008640"/>
    </source>
</evidence>
<name>A0A507CU52_9FUNG</name>
<feature type="transmembrane region" description="Helical" evidence="11">
    <location>
        <begin position="216"/>
        <end position="237"/>
    </location>
</feature>
<accession>A0A507CU52</accession>
<feature type="transmembrane region" description="Helical" evidence="11">
    <location>
        <begin position="63"/>
        <end position="81"/>
    </location>
</feature>
<evidence type="ECO:0000256" key="7">
    <source>
        <dbReference type="ARBA" id="ARBA00022989"/>
    </source>
</evidence>
<dbReference type="EMBL" id="QEAM01000261">
    <property type="protein sequence ID" value="TPX42635.1"/>
    <property type="molecule type" value="Genomic_DNA"/>
</dbReference>
<evidence type="ECO:0000256" key="6">
    <source>
        <dbReference type="ARBA" id="ARBA00022692"/>
    </source>
</evidence>
<comment type="function">
    <text evidence="1">Golgi membrane protein involved in vesicular trafficking and spindle migration.</text>
</comment>
<feature type="domain" description="VTT" evidence="12">
    <location>
        <begin position="94"/>
        <end position="203"/>
    </location>
</feature>
<feature type="transmembrane region" description="Helical" evidence="11">
    <location>
        <begin position="111"/>
        <end position="129"/>
    </location>
</feature>